<dbReference type="RefSeq" id="WP_281932624.1">
    <property type="nucleotide sequence ID" value="NZ_AP027144.1"/>
</dbReference>
<geneLocation type="plasmid" evidence="1 2">
    <name>pSS37A-Re-2</name>
</geneLocation>
<gene>
    <name evidence="1" type="ORF">SS37A_38410</name>
</gene>
<keyword evidence="1" id="KW-0614">Plasmid</keyword>
<proteinExistence type="predicted"/>
<sequence length="89" mass="9662">MTPETLAAAGELLAGAEWQTALARMLGPLHPQGARESLDVSLVRKWVRQERAIPAWVQPALAKLLAEQPAKLAKQARKCEALAKRLAPC</sequence>
<accession>A0ABM8EE75</accession>
<reference evidence="1 2" key="1">
    <citation type="journal article" date="2023" name="Int. J. Syst. Evol. Microbiol.">
        <title>Methylocystis iwaonis sp. nov., a type II methane-oxidizing bacterium from surface soil of a rice paddy field in Japan, and emended description of the genus Methylocystis (ex Whittenbury et al. 1970) Bowman et al. 1993.</title>
        <authorList>
            <person name="Kaise H."/>
            <person name="Sawadogo J.B."/>
            <person name="Alam M.S."/>
            <person name="Ueno C."/>
            <person name="Dianou D."/>
            <person name="Shinjo R."/>
            <person name="Asakawa S."/>
        </authorList>
    </citation>
    <scope>NUCLEOTIDE SEQUENCE [LARGE SCALE GENOMIC DNA]</scope>
    <source>
        <strain evidence="1 2">SS37A-Re</strain>
    </source>
</reference>
<evidence type="ECO:0000313" key="2">
    <source>
        <dbReference type="Proteomes" id="UP001317629"/>
    </source>
</evidence>
<evidence type="ECO:0000313" key="1">
    <source>
        <dbReference type="EMBL" id="BDV36311.1"/>
    </source>
</evidence>
<organism evidence="1 2">
    <name type="scientific">Methylocystis iwaonis</name>
    <dbReference type="NCBI Taxonomy" id="2885079"/>
    <lineage>
        <taxon>Bacteria</taxon>
        <taxon>Pseudomonadati</taxon>
        <taxon>Pseudomonadota</taxon>
        <taxon>Alphaproteobacteria</taxon>
        <taxon>Hyphomicrobiales</taxon>
        <taxon>Methylocystaceae</taxon>
        <taxon>Methylocystis</taxon>
    </lineage>
</organism>
<protein>
    <submittedName>
        <fullName evidence="1">Uncharacterized protein</fullName>
    </submittedName>
</protein>
<dbReference type="Proteomes" id="UP001317629">
    <property type="component" value="Plasmid pSS37A-Re-2"/>
</dbReference>
<dbReference type="EMBL" id="AP027144">
    <property type="protein sequence ID" value="BDV36311.1"/>
    <property type="molecule type" value="Genomic_DNA"/>
</dbReference>
<name>A0ABM8EE75_9HYPH</name>
<keyword evidence="2" id="KW-1185">Reference proteome</keyword>